<gene>
    <name evidence="1" type="ORF">BKD09_04405</name>
</gene>
<evidence type="ECO:0000313" key="1">
    <source>
        <dbReference type="EMBL" id="APG07564.1"/>
    </source>
</evidence>
<accession>A0A1L3F2R5</accession>
<dbReference type="AlphaFoldDB" id="A0A1L3F2R5"/>
<evidence type="ECO:0000313" key="2">
    <source>
        <dbReference type="Proteomes" id="UP000181962"/>
    </source>
</evidence>
<name>A0A1L3F2R5_BRAJP</name>
<dbReference type="Proteomes" id="UP000181962">
    <property type="component" value="Chromosome"/>
</dbReference>
<sequence length="303" mass="33622">MSFRRGIRGDDFRKALETLAQQDGWWKDVLADPTLIIGIRDEYLNVYWQGQSIFKVSFKGGKVTASTHEKYLLNPDLKDQVSLVEGKFAFGNAEPRMLTRDYEGAATLAKLKRAASLYSGQEKEGVHEIATSNLSVVDVEVAINASGVPGIKRNLPRMDLANFETTATGVDLVFWEAKTFSNPELENGDIVGQLGDYQKVIDLHKTEFDDSYRWVAKNLAEMAEWSNGHRNVAAAIRAVADGAKLNVSSANVGLLVYDFTAIQRDRKDDDGKTLKHRVIESLAKVGVGQERIRFKGTPKGLTI</sequence>
<reference evidence="1 2" key="1">
    <citation type="submission" date="2016-11" db="EMBL/GenBank/DDBJ databases">
        <title>Complete Genome Sequence of Bradyrhizobium sp. strain J5, an isolated from soybean nodule in Hokkaido.</title>
        <authorList>
            <person name="Kanehara K."/>
        </authorList>
    </citation>
    <scope>NUCLEOTIDE SEQUENCE [LARGE SCALE GENOMIC DNA]</scope>
    <source>
        <strain evidence="1 2">J5</strain>
    </source>
</reference>
<dbReference type="EMBL" id="CP017637">
    <property type="protein sequence ID" value="APG07564.1"/>
    <property type="molecule type" value="Genomic_DNA"/>
</dbReference>
<dbReference type="RefSeq" id="WP_071908984.1">
    <property type="nucleotide sequence ID" value="NZ_CP017637.1"/>
</dbReference>
<protein>
    <submittedName>
        <fullName evidence="1">Uncharacterized protein</fullName>
    </submittedName>
</protein>
<dbReference type="OrthoDB" id="7107775at2"/>
<organism evidence="1 2">
    <name type="scientific">Bradyrhizobium japonicum</name>
    <dbReference type="NCBI Taxonomy" id="375"/>
    <lineage>
        <taxon>Bacteria</taxon>
        <taxon>Pseudomonadati</taxon>
        <taxon>Pseudomonadota</taxon>
        <taxon>Alphaproteobacteria</taxon>
        <taxon>Hyphomicrobiales</taxon>
        <taxon>Nitrobacteraceae</taxon>
        <taxon>Bradyrhizobium</taxon>
    </lineage>
</organism>
<proteinExistence type="predicted"/>